<proteinExistence type="predicted"/>
<evidence type="ECO:0000256" key="1">
    <source>
        <dbReference type="SAM" id="Phobius"/>
    </source>
</evidence>
<comment type="caution">
    <text evidence="2">The sequence shown here is derived from an EMBL/GenBank/DDBJ whole genome shotgun (WGS) entry which is preliminary data.</text>
</comment>
<feature type="transmembrane region" description="Helical" evidence="1">
    <location>
        <begin position="12"/>
        <end position="30"/>
    </location>
</feature>
<feature type="transmembrane region" description="Helical" evidence="1">
    <location>
        <begin position="36"/>
        <end position="54"/>
    </location>
</feature>
<dbReference type="Proteomes" id="UP001597480">
    <property type="component" value="Unassembled WGS sequence"/>
</dbReference>
<sequence length="135" mass="15949">MKRISGKFGPVYRKLYAAFCVAIVFVMIYLSFTKNFPSFIFIIPLIFACIAYFTKREVVYIDKNDFVVKGKKILITDVISIEKEFILHIYKVRYYDGDKIKSFKFEIDRFLPIKPDFIKKLQVLVVKNNHNTSLL</sequence>
<gene>
    <name evidence="2" type="ORF">ACFSR3_06430</name>
</gene>
<evidence type="ECO:0000313" key="2">
    <source>
        <dbReference type="EMBL" id="MFD2601687.1"/>
    </source>
</evidence>
<evidence type="ECO:0008006" key="4">
    <source>
        <dbReference type="Google" id="ProtNLM"/>
    </source>
</evidence>
<dbReference type="RefSeq" id="WP_379820230.1">
    <property type="nucleotide sequence ID" value="NZ_JBHUMD010000007.1"/>
</dbReference>
<keyword evidence="3" id="KW-1185">Reference proteome</keyword>
<name>A0ABW5NV06_9FLAO</name>
<keyword evidence="1" id="KW-0472">Membrane</keyword>
<evidence type="ECO:0000313" key="3">
    <source>
        <dbReference type="Proteomes" id="UP001597480"/>
    </source>
</evidence>
<reference evidence="3" key="1">
    <citation type="journal article" date="2019" name="Int. J. Syst. Evol. Microbiol.">
        <title>The Global Catalogue of Microorganisms (GCM) 10K type strain sequencing project: providing services to taxonomists for standard genome sequencing and annotation.</title>
        <authorList>
            <consortium name="The Broad Institute Genomics Platform"/>
            <consortium name="The Broad Institute Genome Sequencing Center for Infectious Disease"/>
            <person name="Wu L."/>
            <person name="Ma J."/>
        </authorList>
    </citation>
    <scope>NUCLEOTIDE SEQUENCE [LARGE SCALE GENOMIC DNA]</scope>
    <source>
        <strain evidence="3">KCTC 42107</strain>
    </source>
</reference>
<organism evidence="2 3">
    <name type="scientific">Flavobacterium suzhouense</name>
    <dbReference type="NCBI Taxonomy" id="1529638"/>
    <lineage>
        <taxon>Bacteria</taxon>
        <taxon>Pseudomonadati</taxon>
        <taxon>Bacteroidota</taxon>
        <taxon>Flavobacteriia</taxon>
        <taxon>Flavobacteriales</taxon>
        <taxon>Flavobacteriaceae</taxon>
        <taxon>Flavobacterium</taxon>
    </lineage>
</organism>
<keyword evidence="1" id="KW-1133">Transmembrane helix</keyword>
<dbReference type="EMBL" id="JBHUMD010000007">
    <property type="protein sequence ID" value="MFD2601687.1"/>
    <property type="molecule type" value="Genomic_DNA"/>
</dbReference>
<keyword evidence="1" id="KW-0812">Transmembrane</keyword>
<protein>
    <recommendedName>
        <fullName evidence="4">PH domain-containing protein</fullName>
    </recommendedName>
</protein>
<accession>A0ABW5NV06</accession>